<dbReference type="GO" id="GO:0006465">
    <property type="term" value="P:signal peptide processing"/>
    <property type="evidence" value="ECO:0007669"/>
    <property type="project" value="InterPro"/>
</dbReference>
<comment type="similarity">
    <text evidence="2 7">Belongs to the peptidase S26 family.</text>
</comment>
<sequence length="243" mass="26805">MKFALHKNRFNKFLKYSGVMLIAGSIFAGYQFLTPSFYIHGQSMLPSISPSKVYPGYRLFSSESVKRGDVVAISPELLSSKDVQHPNGLYIKRIVGLPGDTLTFTKSEGNLVAINGLKMVFSPIENGKSFSLRSKMDDSQGASIAGIPFKYTDPYGNTHLGYQSVWDENAFTHDAGTNKFAEVVFNMPFLDGQANDKGMVFVTVPKGTFFALSDNLTVGTDSRHFGFVPEESVKAKLLLRDTK</sequence>
<dbReference type="PRINTS" id="PR00727">
    <property type="entry name" value="LEADERPTASE"/>
</dbReference>
<comment type="subcellular location">
    <subcellularLocation>
        <location evidence="7">Membrane</location>
        <topology evidence="7">Multi-pass membrane protein</topology>
    </subcellularLocation>
</comment>
<dbReference type="GO" id="GO:0004252">
    <property type="term" value="F:serine-type endopeptidase activity"/>
    <property type="evidence" value="ECO:0007669"/>
    <property type="project" value="InterPro"/>
</dbReference>
<feature type="active site" evidence="6">
    <location>
        <position position="43"/>
    </location>
</feature>
<accession>A0AAC9NTY8</accession>
<dbReference type="Proteomes" id="UP000182101">
    <property type="component" value="Plasmid pAMCP48-600"/>
</dbReference>
<keyword evidence="7" id="KW-0645">Protease</keyword>
<evidence type="ECO:0000256" key="3">
    <source>
        <dbReference type="ARBA" id="ARBA00013208"/>
    </source>
</evidence>
<dbReference type="EMBL" id="CP018025">
    <property type="protein sequence ID" value="APD92449.1"/>
    <property type="molecule type" value="Genomic_DNA"/>
</dbReference>
<proteinExistence type="inferred from homology"/>
<dbReference type="InterPro" id="IPR019757">
    <property type="entry name" value="Pept_S26A_signal_pept_1_Lys-AS"/>
</dbReference>
<keyword evidence="7" id="KW-1133">Transmembrane helix</keyword>
<dbReference type="SUPFAM" id="SSF51306">
    <property type="entry name" value="LexA/Signal peptidase"/>
    <property type="match status" value="1"/>
</dbReference>
<evidence type="ECO:0000256" key="1">
    <source>
        <dbReference type="ARBA" id="ARBA00000677"/>
    </source>
</evidence>
<dbReference type="PANTHER" id="PTHR43390">
    <property type="entry name" value="SIGNAL PEPTIDASE I"/>
    <property type="match status" value="1"/>
</dbReference>
<dbReference type="AlphaFoldDB" id="A0AAC9NTY8"/>
<dbReference type="InterPro" id="IPR036286">
    <property type="entry name" value="LexA/Signal_pep-like_sf"/>
</dbReference>
<evidence type="ECO:0000256" key="7">
    <source>
        <dbReference type="RuleBase" id="RU362042"/>
    </source>
</evidence>
<evidence type="ECO:0000256" key="6">
    <source>
        <dbReference type="PIRSR" id="PIRSR600223-1"/>
    </source>
</evidence>
<feature type="active site" evidence="6">
    <location>
        <position position="92"/>
    </location>
</feature>
<dbReference type="CDD" id="cd06462">
    <property type="entry name" value="Peptidase_S24_S26"/>
    <property type="match status" value="1"/>
</dbReference>
<dbReference type="Pfam" id="PF10502">
    <property type="entry name" value="Peptidase_S26"/>
    <property type="match status" value="1"/>
</dbReference>
<dbReference type="NCBIfam" id="TIGR02227">
    <property type="entry name" value="sigpep_I_bact"/>
    <property type="match status" value="1"/>
</dbReference>
<dbReference type="GO" id="GO:0016020">
    <property type="term" value="C:membrane"/>
    <property type="evidence" value="ECO:0007669"/>
    <property type="project" value="UniProtKB-SubCell"/>
</dbReference>
<evidence type="ECO:0000256" key="5">
    <source>
        <dbReference type="ARBA" id="ARBA00022801"/>
    </source>
</evidence>
<evidence type="ECO:0000313" key="10">
    <source>
        <dbReference type="Proteomes" id="UP000182101"/>
    </source>
</evidence>
<protein>
    <recommendedName>
        <fullName evidence="4 7">Signal peptidase I</fullName>
        <ecNumber evidence="3 7">3.4.21.89</ecNumber>
    </recommendedName>
</protein>
<dbReference type="PROSITE" id="PS00760">
    <property type="entry name" value="SPASE_I_2"/>
    <property type="match status" value="1"/>
</dbReference>
<evidence type="ECO:0000256" key="2">
    <source>
        <dbReference type="ARBA" id="ARBA00009370"/>
    </source>
</evidence>
<dbReference type="GO" id="GO:0009003">
    <property type="term" value="F:signal peptidase activity"/>
    <property type="evidence" value="ECO:0007669"/>
    <property type="project" value="UniProtKB-EC"/>
</dbReference>
<feature type="domain" description="Peptidase S26" evidence="8">
    <location>
        <begin position="19"/>
        <end position="237"/>
    </location>
</feature>
<gene>
    <name evidence="9" type="ORF">BM524_21340</name>
</gene>
<name>A0AAC9NTY8_9ALTE</name>
<geneLocation type="plasmid" evidence="10">
    <name>pamcp48-600</name>
</geneLocation>
<evidence type="ECO:0000256" key="4">
    <source>
        <dbReference type="ARBA" id="ARBA00019232"/>
    </source>
</evidence>
<keyword evidence="9" id="KW-0614">Plasmid</keyword>
<dbReference type="Gene3D" id="2.10.109.10">
    <property type="entry name" value="Umud Fragment, subunit A"/>
    <property type="match status" value="1"/>
</dbReference>
<feature type="transmembrane region" description="Helical" evidence="7">
    <location>
        <begin position="12"/>
        <end position="33"/>
    </location>
</feature>
<evidence type="ECO:0000259" key="8">
    <source>
        <dbReference type="Pfam" id="PF10502"/>
    </source>
</evidence>
<dbReference type="PANTHER" id="PTHR43390:SF1">
    <property type="entry name" value="CHLOROPLAST PROCESSING PEPTIDASE"/>
    <property type="match status" value="1"/>
</dbReference>
<dbReference type="RefSeq" id="WP_071961074.1">
    <property type="nucleotide sequence ID" value="NZ_CP018025.1"/>
</dbReference>
<evidence type="ECO:0000313" key="9">
    <source>
        <dbReference type="EMBL" id="APD92449.1"/>
    </source>
</evidence>
<keyword evidence="7" id="KW-0812">Transmembrane</keyword>
<dbReference type="EC" id="3.4.21.89" evidence="3 7"/>
<dbReference type="InterPro" id="IPR000223">
    <property type="entry name" value="Pept_S26A_signal_pept_1"/>
</dbReference>
<keyword evidence="5 7" id="KW-0378">Hydrolase</keyword>
<keyword evidence="7" id="KW-0472">Membrane</keyword>
<dbReference type="InterPro" id="IPR019533">
    <property type="entry name" value="Peptidase_S26"/>
</dbReference>
<comment type="catalytic activity">
    <reaction evidence="1 7">
        <text>Cleavage of hydrophobic, N-terminal signal or leader sequences from secreted and periplasmic proteins.</text>
        <dbReference type="EC" id="3.4.21.89"/>
    </reaction>
</comment>
<comment type="caution">
    <text evidence="7">Lacks conserved residue(s) required for the propagation of feature annotation.</text>
</comment>
<reference evidence="9 10" key="1">
    <citation type="submission" date="2016-11" db="EMBL/GenBank/DDBJ databases">
        <title>Networking in microbes: conjugative elements and plasmids in the genus Alteromonas.</title>
        <authorList>
            <person name="Lopez-Perez M."/>
            <person name="Ramon-Marco N."/>
            <person name="Rodriguez-Valera F."/>
        </authorList>
    </citation>
    <scope>NUCLEOTIDE SEQUENCE [LARGE SCALE GENOMIC DNA]</scope>
    <source>
        <strain evidence="9 10">CP48</strain>
        <plasmid evidence="10">pamcp48-600</plasmid>
    </source>
</reference>
<organism evidence="9 10">
    <name type="scientific">Alteromonas mediterranea</name>
    <dbReference type="NCBI Taxonomy" id="314275"/>
    <lineage>
        <taxon>Bacteria</taxon>
        <taxon>Pseudomonadati</taxon>
        <taxon>Pseudomonadota</taxon>
        <taxon>Gammaproteobacteria</taxon>
        <taxon>Alteromonadales</taxon>
        <taxon>Alteromonadaceae</taxon>
        <taxon>Alteromonas/Salinimonas group</taxon>
        <taxon>Alteromonas</taxon>
    </lineage>
</organism>